<dbReference type="AlphaFoldDB" id="A0A0M1N0L1"/>
<proteinExistence type="inferred from homology"/>
<organism evidence="11 12">
    <name type="scientific">Candidatus Phytoplasma pruni</name>
    <dbReference type="NCBI Taxonomy" id="479893"/>
    <lineage>
        <taxon>Bacteria</taxon>
        <taxon>Bacillati</taxon>
        <taxon>Mycoplasmatota</taxon>
        <taxon>Mollicutes</taxon>
        <taxon>Acholeplasmatales</taxon>
        <taxon>Acholeplasmataceae</taxon>
        <taxon>Candidatus Phytoplasma</taxon>
        <taxon>16SrIII (X-disease group)</taxon>
    </lineage>
</organism>
<comment type="subunit">
    <text evidence="7 9">Part of the 50S ribosomal subunit. Forms a cluster with proteins L14 and L19.</text>
</comment>
<keyword evidence="2 7" id="KW-0699">rRNA-binding</keyword>
<gene>
    <name evidence="7 11" type="primary">rplC</name>
    <name evidence="11" type="ORF">CPX_001535</name>
</gene>
<dbReference type="FunFam" id="2.40.30.10:FF:000004">
    <property type="entry name" value="50S ribosomal protein L3"/>
    <property type="match status" value="1"/>
</dbReference>
<dbReference type="EMBL" id="LHCF01000006">
    <property type="protein sequence ID" value="KOR75489.1"/>
    <property type="molecule type" value="Genomic_DNA"/>
</dbReference>
<reference evidence="12" key="1">
    <citation type="submission" date="2015-05" db="EMBL/GenBank/DDBJ databases">
        <title>Draft genome sequence of 'Candidatus Phytoplasma Pruni' strain CX, a plant pathogenic bacterium.</title>
        <authorList>
            <person name="Lee I.-M."/>
            <person name="Bottner-Parker K.D."/>
            <person name="Shao J."/>
            <person name="Gundersen-Rindal D.E."/>
            <person name="Zhao Y."/>
            <person name="Davis R.E."/>
        </authorList>
    </citation>
    <scope>NUCLEOTIDE SEQUENCE [LARGE SCALE GENOMIC DNA]</scope>
    <source>
        <strain evidence="12">CX</strain>
    </source>
</reference>
<dbReference type="PANTHER" id="PTHR11229">
    <property type="entry name" value="50S RIBOSOMAL PROTEIN L3"/>
    <property type="match status" value="1"/>
</dbReference>
<evidence type="ECO:0000313" key="11">
    <source>
        <dbReference type="EMBL" id="KOR75489.1"/>
    </source>
</evidence>
<dbReference type="GO" id="GO:0022625">
    <property type="term" value="C:cytosolic large ribosomal subunit"/>
    <property type="evidence" value="ECO:0007669"/>
    <property type="project" value="TreeGrafter"/>
</dbReference>
<dbReference type="PATRIC" id="fig|479893.3.peg.327"/>
<evidence type="ECO:0000256" key="7">
    <source>
        <dbReference type="HAMAP-Rule" id="MF_01325"/>
    </source>
</evidence>
<accession>A0A0M1N0L1</accession>
<keyword evidence="3 7" id="KW-0694">RNA-binding</keyword>
<dbReference type="GO" id="GO:0019843">
    <property type="term" value="F:rRNA binding"/>
    <property type="evidence" value="ECO:0007669"/>
    <property type="project" value="UniProtKB-UniRule"/>
</dbReference>
<dbReference type="Proteomes" id="UP000037386">
    <property type="component" value="Unassembled WGS sequence"/>
</dbReference>
<evidence type="ECO:0000256" key="1">
    <source>
        <dbReference type="ARBA" id="ARBA00006540"/>
    </source>
</evidence>
<dbReference type="PROSITE" id="PS00474">
    <property type="entry name" value="RIBOSOMAL_L3"/>
    <property type="match status" value="1"/>
</dbReference>
<comment type="function">
    <text evidence="7 9">One of the primary rRNA binding proteins, it binds directly near the 3'-end of the 23S rRNA, where it nucleates assembly of the 50S subunit.</text>
</comment>
<comment type="similarity">
    <text evidence="1 7 8">Belongs to the universal ribosomal protein uL3 family.</text>
</comment>
<dbReference type="GO" id="GO:0003735">
    <property type="term" value="F:structural constituent of ribosome"/>
    <property type="evidence" value="ECO:0007669"/>
    <property type="project" value="UniProtKB-UniRule"/>
</dbReference>
<dbReference type="PANTHER" id="PTHR11229:SF16">
    <property type="entry name" value="LARGE RIBOSOMAL SUBUNIT PROTEIN UL3C"/>
    <property type="match status" value="1"/>
</dbReference>
<dbReference type="HAMAP" id="MF_01325_B">
    <property type="entry name" value="Ribosomal_uL3_B"/>
    <property type="match status" value="1"/>
</dbReference>
<name>A0A0M1N0L1_9MOLU</name>
<evidence type="ECO:0000256" key="5">
    <source>
        <dbReference type="ARBA" id="ARBA00023274"/>
    </source>
</evidence>
<evidence type="ECO:0000256" key="6">
    <source>
        <dbReference type="ARBA" id="ARBA00035243"/>
    </source>
</evidence>
<sequence length="219" mass="23936">MAKGILGRKLGMTQIFNEQGFAIPVTVVDVSDNVVLQQKTIEKDGYRATQLGFASKKEKSSTKPLIGHFGKARTTPKYFVRELSFLPDFKNELTSLEVGQTLTQDIFQTGEIVDVVGVSKGKGFAGSIKRHNQSRGPESHGSRYHRRPGSMGPIKGNITGKKLPGHMGCETVTVQNLKIVSVVSDKKLFLIKGNVPGPKKGFLIIKTAVKKMTRENPNA</sequence>
<dbReference type="InterPro" id="IPR009000">
    <property type="entry name" value="Transl_B-barrel_sf"/>
</dbReference>
<dbReference type="NCBIfam" id="TIGR03625">
    <property type="entry name" value="L3_bact"/>
    <property type="match status" value="1"/>
</dbReference>
<dbReference type="Pfam" id="PF00297">
    <property type="entry name" value="Ribosomal_L3"/>
    <property type="match status" value="1"/>
</dbReference>
<keyword evidence="5 7" id="KW-0687">Ribonucleoprotein</keyword>
<protein>
    <recommendedName>
        <fullName evidence="6 7">Large ribosomal subunit protein uL3</fullName>
    </recommendedName>
</protein>
<evidence type="ECO:0000256" key="2">
    <source>
        <dbReference type="ARBA" id="ARBA00022730"/>
    </source>
</evidence>
<dbReference type="RefSeq" id="WP_053521444.1">
    <property type="nucleotide sequence ID" value="NZ_LHCF01000006.1"/>
</dbReference>
<dbReference type="InterPro" id="IPR019926">
    <property type="entry name" value="Ribosomal_uL3_CS"/>
</dbReference>
<evidence type="ECO:0000256" key="4">
    <source>
        <dbReference type="ARBA" id="ARBA00022980"/>
    </source>
</evidence>
<evidence type="ECO:0000313" key="12">
    <source>
        <dbReference type="Proteomes" id="UP000037386"/>
    </source>
</evidence>
<keyword evidence="4 7" id="KW-0689">Ribosomal protein</keyword>
<dbReference type="InterPro" id="IPR019927">
    <property type="entry name" value="Ribosomal_uL3_bac/org-type"/>
</dbReference>
<evidence type="ECO:0000256" key="9">
    <source>
        <dbReference type="RuleBase" id="RU003906"/>
    </source>
</evidence>
<dbReference type="Gene3D" id="3.30.160.810">
    <property type="match status" value="1"/>
</dbReference>
<evidence type="ECO:0000256" key="10">
    <source>
        <dbReference type="SAM" id="MobiDB-lite"/>
    </source>
</evidence>
<dbReference type="SUPFAM" id="SSF50447">
    <property type="entry name" value="Translation proteins"/>
    <property type="match status" value="1"/>
</dbReference>
<dbReference type="Gene3D" id="2.40.30.10">
    <property type="entry name" value="Translation factors"/>
    <property type="match status" value="1"/>
</dbReference>
<evidence type="ECO:0000256" key="8">
    <source>
        <dbReference type="RuleBase" id="RU003905"/>
    </source>
</evidence>
<dbReference type="STRING" id="479893.CPX_001535"/>
<dbReference type="GO" id="GO:0006412">
    <property type="term" value="P:translation"/>
    <property type="evidence" value="ECO:0007669"/>
    <property type="project" value="UniProtKB-UniRule"/>
</dbReference>
<evidence type="ECO:0000256" key="3">
    <source>
        <dbReference type="ARBA" id="ARBA00022884"/>
    </source>
</evidence>
<feature type="region of interest" description="Disordered" evidence="10">
    <location>
        <begin position="124"/>
        <end position="156"/>
    </location>
</feature>
<comment type="caution">
    <text evidence="11">The sequence shown here is derived from an EMBL/GenBank/DDBJ whole genome shotgun (WGS) entry which is preliminary data.</text>
</comment>
<dbReference type="OrthoDB" id="9806135at2"/>
<dbReference type="FunFam" id="3.30.160.810:FF:000001">
    <property type="entry name" value="50S ribosomal protein L3"/>
    <property type="match status" value="1"/>
</dbReference>
<dbReference type="InterPro" id="IPR000597">
    <property type="entry name" value="Ribosomal_uL3"/>
</dbReference>